<dbReference type="SUPFAM" id="SSF51735">
    <property type="entry name" value="NAD(P)-binding Rossmann-fold domains"/>
    <property type="match status" value="1"/>
</dbReference>
<dbReference type="PRINTS" id="PR00080">
    <property type="entry name" value="SDRFAMILY"/>
</dbReference>
<dbReference type="PANTHER" id="PTHR43313:SF1">
    <property type="entry name" value="3BETA-HYDROXYSTEROID DEHYDROGENASE DHS-16"/>
    <property type="match status" value="1"/>
</dbReference>
<accession>A0A4R9GHQ2</accession>
<dbReference type="RefSeq" id="WP_135767660.1">
    <property type="nucleotide sequence ID" value="NZ_RQET01000004.1"/>
</dbReference>
<dbReference type="Pfam" id="PF00106">
    <property type="entry name" value="adh_short"/>
    <property type="match status" value="1"/>
</dbReference>
<evidence type="ECO:0000256" key="1">
    <source>
        <dbReference type="RuleBase" id="RU000363"/>
    </source>
</evidence>
<organism evidence="2 3">
    <name type="scientific">Leptospira fletcheri</name>
    <dbReference type="NCBI Taxonomy" id="2484981"/>
    <lineage>
        <taxon>Bacteria</taxon>
        <taxon>Pseudomonadati</taxon>
        <taxon>Spirochaetota</taxon>
        <taxon>Spirochaetia</taxon>
        <taxon>Leptospirales</taxon>
        <taxon>Leptospiraceae</taxon>
        <taxon>Leptospira</taxon>
    </lineage>
</organism>
<name>A0A4R9GHQ2_9LEPT</name>
<comment type="caution">
    <text evidence="2">The sequence shown here is derived from an EMBL/GenBank/DDBJ whole genome shotgun (WGS) entry which is preliminary data.</text>
</comment>
<dbReference type="InterPro" id="IPR036291">
    <property type="entry name" value="NAD(P)-bd_dom_sf"/>
</dbReference>
<dbReference type="InterPro" id="IPR002347">
    <property type="entry name" value="SDR_fam"/>
</dbReference>
<dbReference type="Proteomes" id="UP000298458">
    <property type="component" value="Unassembled WGS sequence"/>
</dbReference>
<dbReference type="AlphaFoldDB" id="A0A4R9GHQ2"/>
<comment type="similarity">
    <text evidence="1">Belongs to the short-chain dehydrogenases/reductases (SDR) family.</text>
</comment>
<dbReference type="PROSITE" id="PS00061">
    <property type="entry name" value="ADH_SHORT"/>
    <property type="match status" value="1"/>
</dbReference>
<dbReference type="GO" id="GO:0016491">
    <property type="term" value="F:oxidoreductase activity"/>
    <property type="evidence" value="ECO:0007669"/>
    <property type="project" value="TreeGrafter"/>
</dbReference>
<dbReference type="GO" id="GO:0008202">
    <property type="term" value="P:steroid metabolic process"/>
    <property type="evidence" value="ECO:0007669"/>
    <property type="project" value="TreeGrafter"/>
</dbReference>
<reference evidence="2" key="1">
    <citation type="journal article" date="2019" name="PLoS Negl. Trop. Dis.">
        <title>Revisiting the worldwide diversity of Leptospira species in the environment.</title>
        <authorList>
            <person name="Vincent A.T."/>
            <person name="Schiettekatte O."/>
            <person name="Bourhy P."/>
            <person name="Veyrier F.J."/>
            <person name="Picardeau M."/>
        </authorList>
    </citation>
    <scope>NUCLEOTIDE SEQUENCE [LARGE SCALE GENOMIC DNA]</scope>
    <source>
        <strain evidence="2">SSW15</strain>
    </source>
</reference>
<dbReference type="EMBL" id="RQET01000004">
    <property type="protein sequence ID" value="TGK12258.1"/>
    <property type="molecule type" value="Genomic_DNA"/>
</dbReference>
<dbReference type="InterPro" id="IPR020904">
    <property type="entry name" value="Sc_DH/Rdtase_CS"/>
</dbReference>
<keyword evidence="3" id="KW-1185">Reference proteome</keyword>
<sequence length="282" mass="31057">MDSVLITGVNSGVGLALTEALVQKGFHIFGSLRSEEQGIALKEKFGDRFFPLHFDVTDEWAIQKSVEIVTKELKGKGLKGIINNAGVVIPGPLSELPVSSFRNQLEINLVGPFTVIQKFLPLIGGRRNSELPPGRVVNISSLSGTRTFPFLAAYSVSKYGLEALTDGFRRELQLYGIDVISILPGSILTPLTDKINEGLHKISVGSEYKDSLLKFIQINEKKARSGVPMRKVVAATLEALLSERPKTRYFLKSSFLTDTILPKYLPTRVFDRLISKALGIQK</sequence>
<proteinExistence type="inferred from homology"/>
<dbReference type="PRINTS" id="PR00081">
    <property type="entry name" value="GDHRDH"/>
</dbReference>
<evidence type="ECO:0000313" key="3">
    <source>
        <dbReference type="Proteomes" id="UP000298458"/>
    </source>
</evidence>
<protein>
    <submittedName>
        <fullName evidence="2">SDR family NAD(P)-dependent oxidoreductase</fullName>
    </submittedName>
</protein>
<evidence type="ECO:0000313" key="2">
    <source>
        <dbReference type="EMBL" id="TGK12258.1"/>
    </source>
</evidence>
<dbReference type="Gene3D" id="3.40.50.720">
    <property type="entry name" value="NAD(P)-binding Rossmann-like Domain"/>
    <property type="match status" value="1"/>
</dbReference>
<dbReference type="PANTHER" id="PTHR43313">
    <property type="entry name" value="SHORT-CHAIN DEHYDROGENASE/REDUCTASE FAMILY 9C"/>
    <property type="match status" value="1"/>
</dbReference>
<dbReference type="OrthoDB" id="9775296at2"/>
<gene>
    <name evidence="2" type="ORF">EHO60_08345</name>
</gene>